<evidence type="ECO:0000313" key="5">
    <source>
        <dbReference type="Proteomes" id="UP000054359"/>
    </source>
</evidence>
<dbReference type="GO" id="GO:0005783">
    <property type="term" value="C:endoplasmic reticulum"/>
    <property type="evidence" value="ECO:0007669"/>
    <property type="project" value="TreeGrafter"/>
</dbReference>
<dbReference type="PANTHER" id="PTHR43272:SF33">
    <property type="entry name" value="AMP-BINDING DOMAIN-CONTAINING PROTEIN-RELATED"/>
    <property type="match status" value="1"/>
</dbReference>
<name>A0A087T414_STEMI</name>
<protein>
    <submittedName>
        <fullName evidence="4">Long-chain-fatty-acid--CoA ligase 1</fullName>
    </submittedName>
</protein>
<dbReference type="Proteomes" id="UP000054359">
    <property type="component" value="Unassembled WGS sequence"/>
</dbReference>
<proteinExistence type="predicted"/>
<gene>
    <name evidence="4" type="ORF">X975_13363</name>
</gene>
<sequence>MGYYSSKSQGEVCVRGVSVFKGYLKDAEQTAAALDSDGWLHTGDIGVWLQNGALKIVDRK</sequence>
<evidence type="ECO:0000256" key="1">
    <source>
        <dbReference type="ARBA" id="ARBA00022598"/>
    </source>
</evidence>
<dbReference type="OrthoDB" id="6507574at2759"/>
<dbReference type="GO" id="GO:0016020">
    <property type="term" value="C:membrane"/>
    <property type="evidence" value="ECO:0007669"/>
    <property type="project" value="TreeGrafter"/>
</dbReference>
<dbReference type="Gene3D" id="2.30.38.10">
    <property type="entry name" value="Luciferase, Domain 3"/>
    <property type="match status" value="1"/>
</dbReference>
<dbReference type="AlphaFoldDB" id="A0A087T414"/>
<evidence type="ECO:0000256" key="3">
    <source>
        <dbReference type="ARBA" id="ARBA00022840"/>
    </source>
</evidence>
<keyword evidence="1 4" id="KW-0436">Ligase</keyword>
<dbReference type="PANTHER" id="PTHR43272">
    <property type="entry name" value="LONG-CHAIN-FATTY-ACID--COA LIGASE"/>
    <property type="match status" value="1"/>
</dbReference>
<keyword evidence="3" id="KW-0067">ATP-binding</keyword>
<feature type="non-terminal residue" evidence="4">
    <location>
        <position position="60"/>
    </location>
</feature>
<organism evidence="4 5">
    <name type="scientific">Stegodyphus mimosarum</name>
    <name type="common">African social velvet spider</name>
    <dbReference type="NCBI Taxonomy" id="407821"/>
    <lineage>
        <taxon>Eukaryota</taxon>
        <taxon>Metazoa</taxon>
        <taxon>Ecdysozoa</taxon>
        <taxon>Arthropoda</taxon>
        <taxon>Chelicerata</taxon>
        <taxon>Arachnida</taxon>
        <taxon>Araneae</taxon>
        <taxon>Araneomorphae</taxon>
        <taxon>Entelegynae</taxon>
        <taxon>Eresoidea</taxon>
        <taxon>Eresidae</taxon>
        <taxon>Stegodyphus</taxon>
    </lineage>
</organism>
<dbReference type="SUPFAM" id="SSF56801">
    <property type="entry name" value="Acetyl-CoA synthetase-like"/>
    <property type="match status" value="1"/>
</dbReference>
<reference evidence="4 5" key="1">
    <citation type="submission" date="2013-11" db="EMBL/GenBank/DDBJ databases">
        <title>Genome sequencing of Stegodyphus mimosarum.</title>
        <authorList>
            <person name="Bechsgaard J."/>
        </authorList>
    </citation>
    <scope>NUCLEOTIDE SEQUENCE [LARGE SCALE GENOMIC DNA]</scope>
</reference>
<accession>A0A087T414</accession>
<dbReference type="GO" id="GO:0005524">
    <property type="term" value="F:ATP binding"/>
    <property type="evidence" value="ECO:0007669"/>
    <property type="project" value="UniProtKB-KW"/>
</dbReference>
<keyword evidence="2" id="KW-0547">Nucleotide-binding</keyword>
<dbReference type="STRING" id="407821.A0A087T414"/>
<evidence type="ECO:0000313" key="4">
    <source>
        <dbReference type="EMBL" id="KFM59853.1"/>
    </source>
</evidence>
<dbReference type="OMA" id="ICIRSKC"/>
<dbReference type="GO" id="GO:0004467">
    <property type="term" value="F:long-chain fatty acid-CoA ligase activity"/>
    <property type="evidence" value="ECO:0007669"/>
    <property type="project" value="TreeGrafter"/>
</dbReference>
<evidence type="ECO:0000256" key="2">
    <source>
        <dbReference type="ARBA" id="ARBA00022741"/>
    </source>
</evidence>
<keyword evidence="5" id="KW-1185">Reference proteome</keyword>
<dbReference type="EMBL" id="KK113305">
    <property type="protein sequence ID" value="KFM59853.1"/>
    <property type="molecule type" value="Genomic_DNA"/>
</dbReference>